<dbReference type="SUPFAM" id="SSF116734">
    <property type="entry name" value="DNA methylase specificity domain"/>
    <property type="match status" value="1"/>
</dbReference>
<dbReference type="InterPro" id="IPR003356">
    <property type="entry name" value="DNA_methylase_A-5"/>
</dbReference>
<name>A0A837J2N7_9BACT</name>
<dbReference type="Pfam" id="PF02384">
    <property type="entry name" value="N6_Mtase"/>
    <property type="match status" value="1"/>
</dbReference>
<dbReference type="GO" id="GO:0032259">
    <property type="term" value="P:methylation"/>
    <property type="evidence" value="ECO:0007669"/>
    <property type="project" value="UniProtKB-KW"/>
</dbReference>
<dbReference type="Gene3D" id="3.90.220.20">
    <property type="entry name" value="DNA methylase specificity domains"/>
    <property type="match status" value="1"/>
</dbReference>
<evidence type="ECO:0000256" key="8">
    <source>
        <dbReference type="ARBA" id="ARBA00047942"/>
    </source>
</evidence>
<dbReference type="CDD" id="cd02440">
    <property type="entry name" value="AdoMet_MTases"/>
    <property type="match status" value="1"/>
</dbReference>
<evidence type="ECO:0000256" key="3">
    <source>
        <dbReference type="ARBA" id="ARBA00022603"/>
    </source>
</evidence>
<keyword evidence="4" id="KW-0808">Transferase</keyword>
<dbReference type="GO" id="GO:0009307">
    <property type="term" value="P:DNA restriction-modification system"/>
    <property type="evidence" value="ECO:0007669"/>
    <property type="project" value="UniProtKB-KW"/>
</dbReference>
<dbReference type="SUPFAM" id="SSF53335">
    <property type="entry name" value="S-adenosyl-L-methionine-dependent methyltransferases"/>
    <property type="match status" value="1"/>
</dbReference>
<evidence type="ECO:0000313" key="10">
    <source>
        <dbReference type="EMBL" id="KLD99511.1"/>
    </source>
</evidence>
<dbReference type="GO" id="GO:0008170">
    <property type="term" value="F:N-methyltransferase activity"/>
    <property type="evidence" value="ECO:0007669"/>
    <property type="project" value="InterPro"/>
</dbReference>
<comment type="similarity">
    <text evidence="1">Belongs to the N(4)/N(6)-methyltransferase family.</text>
</comment>
<evidence type="ECO:0000256" key="5">
    <source>
        <dbReference type="ARBA" id="ARBA00022691"/>
    </source>
</evidence>
<feature type="domain" description="DNA methylase adenine-specific" evidence="9">
    <location>
        <begin position="27"/>
        <end position="243"/>
    </location>
</feature>
<dbReference type="GO" id="GO:0009007">
    <property type="term" value="F:site-specific DNA-methyltransferase (adenine-specific) activity"/>
    <property type="evidence" value="ECO:0007669"/>
    <property type="project" value="UniProtKB-EC"/>
</dbReference>
<proteinExistence type="inferred from homology"/>
<comment type="catalytic activity">
    <reaction evidence="8">
        <text>a 2'-deoxyadenosine in DNA + S-adenosyl-L-methionine = an N(6)-methyl-2'-deoxyadenosine in DNA + S-adenosyl-L-homocysteine + H(+)</text>
        <dbReference type="Rhea" id="RHEA:15197"/>
        <dbReference type="Rhea" id="RHEA-COMP:12418"/>
        <dbReference type="Rhea" id="RHEA-COMP:12419"/>
        <dbReference type="ChEBI" id="CHEBI:15378"/>
        <dbReference type="ChEBI" id="CHEBI:57856"/>
        <dbReference type="ChEBI" id="CHEBI:59789"/>
        <dbReference type="ChEBI" id="CHEBI:90615"/>
        <dbReference type="ChEBI" id="CHEBI:90616"/>
        <dbReference type="EC" id="2.1.1.72"/>
    </reaction>
</comment>
<keyword evidence="3" id="KW-0489">Methyltransferase</keyword>
<dbReference type="EC" id="2.1.1.72" evidence="2"/>
<comment type="caution">
    <text evidence="10">The sequence shown here is derived from an EMBL/GenBank/DDBJ whole genome shotgun (WGS) entry which is preliminary data.</text>
</comment>
<evidence type="ECO:0000259" key="9">
    <source>
        <dbReference type="Pfam" id="PF02384"/>
    </source>
</evidence>
<keyword evidence="5" id="KW-0949">S-adenosyl-L-methionine</keyword>
<dbReference type="PANTHER" id="PTHR42933">
    <property type="entry name" value="SLR6095 PROTEIN"/>
    <property type="match status" value="1"/>
</dbReference>
<evidence type="ECO:0000256" key="4">
    <source>
        <dbReference type="ARBA" id="ARBA00022679"/>
    </source>
</evidence>
<keyword evidence="7" id="KW-0238">DNA-binding</keyword>
<evidence type="ECO:0000256" key="6">
    <source>
        <dbReference type="ARBA" id="ARBA00022747"/>
    </source>
</evidence>
<dbReference type="InterPro" id="IPR051537">
    <property type="entry name" value="DNA_Adenine_Mtase"/>
</dbReference>
<accession>A0A837J2N7</accession>
<evidence type="ECO:0000256" key="7">
    <source>
        <dbReference type="ARBA" id="ARBA00023125"/>
    </source>
</evidence>
<dbReference type="PRINTS" id="PR00507">
    <property type="entry name" value="N12N6MTFRASE"/>
</dbReference>
<dbReference type="EMBL" id="JAIS01000095">
    <property type="protein sequence ID" value="KLD99511.1"/>
    <property type="molecule type" value="Genomic_DNA"/>
</dbReference>
<gene>
    <name evidence="10" type="ORF">AF76_10605</name>
</gene>
<keyword evidence="6" id="KW-0680">Restriction system</keyword>
<dbReference type="AlphaFoldDB" id="A0A837J2N7"/>
<evidence type="ECO:0000256" key="1">
    <source>
        <dbReference type="ARBA" id="ARBA00006594"/>
    </source>
</evidence>
<organism evidence="10 11">
    <name type="scientific">Aliarcobacter butzleri L351</name>
    <dbReference type="NCBI Taxonomy" id="1447259"/>
    <lineage>
        <taxon>Bacteria</taxon>
        <taxon>Pseudomonadati</taxon>
        <taxon>Campylobacterota</taxon>
        <taxon>Epsilonproteobacteria</taxon>
        <taxon>Campylobacterales</taxon>
        <taxon>Arcobacteraceae</taxon>
        <taxon>Aliarcobacter</taxon>
    </lineage>
</organism>
<dbReference type="InterPro" id="IPR029063">
    <property type="entry name" value="SAM-dependent_MTases_sf"/>
</dbReference>
<evidence type="ECO:0000256" key="2">
    <source>
        <dbReference type="ARBA" id="ARBA00011900"/>
    </source>
</evidence>
<dbReference type="InterPro" id="IPR044946">
    <property type="entry name" value="Restrct_endonuc_typeI_TRD_sf"/>
</dbReference>
<sequence>MLKSYVNKIRYSKKVSQKMTKMLEYKQFFTPSKYSNIMINHLEMNEPIKVIDLAMGECSLLIEAQRKWTRSEFFGNDIDLECCQKIEKQSLNIKCFNKDIFKFNSINNILNNVGKVDLCLGNPPFYLIQQNEDTKKIISYFDSNICNKGKTVPAEIIFILQCMRILKKGGILSLILPDGFFVNKHLEYFRKFLINNYIIQKVIELPKNIFKKTEAKTHILMLKNDKPISKRIKLINQETSKEIEILDINAIERMDFSYYSCLRKSDNYKTLSDYDIEFIRGKSKYLLKEFKDSYLLHTTNFRNTNLFKSSLKTMKHLSKHLNKVAMANDIIIARVGSNCIGKVGMVESGYFLATDCVFIIRVKEKELREQIYQTLSSFEGQEWIKSHSKGVAARHITLEDIKKFPISESSF</sequence>
<protein>
    <recommendedName>
        <fullName evidence="2">site-specific DNA-methyltransferase (adenine-specific)</fullName>
        <ecNumber evidence="2">2.1.1.72</ecNumber>
    </recommendedName>
</protein>
<dbReference type="PANTHER" id="PTHR42933:SF3">
    <property type="entry name" value="TYPE I RESTRICTION ENZYME MJAVIII METHYLASE SUBUNIT"/>
    <property type="match status" value="1"/>
</dbReference>
<dbReference type="GO" id="GO:0003677">
    <property type="term" value="F:DNA binding"/>
    <property type="evidence" value="ECO:0007669"/>
    <property type="project" value="UniProtKB-KW"/>
</dbReference>
<reference evidence="10 11" key="1">
    <citation type="submission" date="2014-01" db="EMBL/GenBank/DDBJ databases">
        <title>Development of a Comparative Genomic Fingerprinting Assay for High Resolution Genotyping of Arcobacter butzleri.</title>
        <authorList>
            <person name="Webb A.L."/>
            <person name="Inglis G.D."/>
            <person name="Kruczkiewicz P."/>
            <person name="Selinger L.B."/>
            <person name="Taboada E.N."/>
        </authorList>
    </citation>
    <scope>NUCLEOTIDE SEQUENCE [LARGE SCALE GENOMIC DNA]</scope>
    <source>
        <strain evidence="10 11">L351</strain>
    </source>
</reference>
<evidence type="ECO:0000313" key="11">
    <source>
        <dbReference type="Proteomes" id="UP000035526"/>
    </source>
</evidence>
<dbReference type="Proteomes" id="UP000035526">
    <property type="component" value="Unassembled WGS sequence"/>
</dbReference>
<dbReference type="Gene3D" id="3.40.50.150">
    <property type="entry name" value="Vaccinia Virus protein VP39"/>
    <property type="match status" value="1"/>
</dbReference>